<evidence type="ECO:0000313" key="1">
    <source>
        <dbReference type="EMBL" id="QTR48955.1"/>
    </source>
</evidence>
<name>A0ABX7WZA0_9GAMM</name>
<accession>A0ABX7WZA0</accession>
<dbReference type="Proteomes" id="UP000672027">
    <property type="component" value="Chromosome"/>
</dbReference>
<evidence type="ECO:0000313" key="2">
    <source>
        <dbReference type="Proteomes" id="UP000672027"/>
    </source>
</evidence>
<proteinExistence type="predicted"/>
<protein>
    <recommendedName>
        <fullName evidence="3">Apea-like HEPN domain-containing protein</fullName>
    </recommendedName>
</protein>
<dbReference type="EMBL" id="CP072800">
    <property type="protein sequence ID" value="QTR48955.1"/>
    <property type="molecule type" value="Genomic_DNA"/>
</dbReference>
<reference evidence="1 2" key="1">
    <citation type="submission" date="2021-04" db="EMBL/GenBank/DDBJ databases">
        <title>Genomics, taxonomy and metabolism of representatives of sulfur bacteria of the genus Thiothrix: Thiothrix fructosivorans QT, Thiothrix unzii A1T and three new species, Thiothrix subterranea sp. nov., Thiothrix litoralis sp. nov. and 'Candidatus Thiothrix anitrata' sp. nov.</title>
        <authorList>
            <person name="Ravin N.V."/>
            <person name="Smolyakov D."/>
            <person name="Rudenko T.S."/>
            <person name="Mardanov A.V."/>
            <person name="Beletsky A.V."/>
            <person name="Markov N.D."/>
            <person name="Fomenkov A.I."/>
            <person name="Roberts R.J."/>
            <person name="Karnachuk O.V."/>
            <person name="Novikov A."/>
            <person name="Grabovich M.Y."/>
        </authorList>
    </citation>
    <scope>NUCLEOTIDE SEQUENCE [LARGE SCALE GENOMIC DNA]</scope>
    <source>
        <strain evidence="1 2">A52</strain>
    </source>
</reference>
<keyword evidence="2" id="KW-1185">Reference proteome</keyword>
<sequence length="432" mass="50073">MDKIIGQIIVLTKNIFLSSPDGSRNGMEQFFVGKSDPFRFTGGFGLSWWYTKLSFKTVENISFLINSQLIEFSGCDHKSIQCVIRDTLHEICVDKKIFNGDLVCFGGKNNLFECKIESDVKKYGIYILDAILENIRKSIASRSIIYAAPRITGQSFSISSEKLHIIHKYDRDKWNKLLDLGYCTDQWNPASGNFMDGQTTAFSSKKYDYVFVAETEGTIEGSRFSASLKFRKLFSVISAIIEYSFRSKVMARPYSMCLQIPHSKSQEKNFTLNEIGELFPYYGNEIKLNESNILKIKQWYETEQNLTSQQRNRIEKCAHFINKGMNSSDIESYIHYFVALDALYGKIGSVFNSIEEGINRLPDSNYWNKKISWLFDLRNELVHGGSRYIEEWPKYMRYYRHFEAEPVRDIEKLVFHALASAPFSHHELNNKI</sequence>
<organism evidence="1 2">
    <name type="scientific">Candidatus Thiothrix anitrata</name>
    <dbReference type="NCBI Taxonomy" id="2823902"/>
    <lineage>
        <taxon>Bacteria</taxon>
        <taxon>Pseudomonadati</taxon>
        <taxon>Pseudomonadota</taxon>
        <taxon>Gammaproteobacteria</taxon>
        <taxon>Thiotrichales</taxon>
        <taxon>Thiotrichaceae</taxon>
        <taxon>Thiothrix</taxon>
    </lineage>
</organism>
<dbReference type="RefSeq" id="WP_210225824.1">
    <property type="nucleotide sequence ID" value="NZ_CP072800.1"/>
</dbReference>
<evidence type="ECO:0008006" key="3">
    <source>
        <dbReference type="Google" id="ProtNLM"/>
    </source>
</evidence>
<gene>
    <name evidence="1" type="ORF">J8380_11780</name>
</gene>